<evidence type="ECO:0000256" key="1">
    <source>
        <dbReference type="SAM" id="Phobius"/>
    </source>
</evidence>
<organism evidence="2 3">
    <name type="scientific">Dyadobacter sandarakinus</name>
    <dbReference type="NCBI Taxonomy" id="2747268"/>
    <lineage>
        <taxon>Bacteria</taxon>
        <taxon>Pseudomonadati</taxon>
        <taxon>Bacteroidota</taxon>
        <taxon>Cytophagia</taxon>
        <taxon>Cytophagales</taxon>
        <taxon>Spirosomataceae</taxon>
        <taxon>Dyadobacter</taxon>
    </lineage>
</organism>
<feature type="transmembrane region" description="Helical" evidence="1">
    <location>
        <begin position="44"/>
        <end position="63"/>
    </location>
</feature>
<feature type="transmembrane region" description="Helical" evidence="1">
    <location>
        <begin position="159"/>
        <end position="179"/>
    </location>
</feature>
<dbReference type="Proteomes" id="UP000612680">
    <property type="component" value="Chromosome"/>
</dbReference>
<dbReference type="RefSeq" id="WP_204660518.1">
    <property type="nucleotide sequence ID" value="NZ_CP056775.1"/>
</dbReference>
<feature type="transmembrane region" description="Helical" evidence="1">
    <location>
        <begin position="75"/>
        <end position="98"/>
    </location>
</feature>
<reference evidence="2 3" key="1">
    <citation type="submission" date="2020-06" db="EMBL/GenBank/DDBJ databases">
        <title>Dyadobacter sandarakinus sp. nov., isolated from the soil of the Arctic Yellow River Station.</title>
        <authorList>
            <person name="Zhang Y."/>
            <person name="Peng F."/>
        </authorList>
    </citation>
    <scope>NUCLEOTIDE SEQUENCE [LARGE SCALE GENOMIC DNA]</scope>
    <source>
        <strain evidence="2 3">Q3-56</strain>
    </source>
</reference>
<keyword evidence="1" id="KW-1133">Transmembrane helix</keyword>
<accession>A0ABX7I2K8</accession>
<dbReference type="EMBL" id="CP056775">
    <property type="protein sequence ID" value="QRQ99756.1"/>
    <property type="molecule type" value="Genomic_DNA"/>
</dbReference>
<gene>
    <name evidence="2" type="ORF">HWI92_01890</name>
</gene>
<keyword evidence="1" id="KW-0812">Transmembrane</keyword>
<proteinExistence type="predicted"/>
<evidence type="ECO:0000313" key="2">
    <source>
        <dbReference type="EMBL" id="QRQ99756.1"/>
    </source>
</evidence>
<keyword evidence="3" id="KW-1185">Reference proteome</keyword>
<evidence type="ECO:0000313" key="3">
    <source>
        <dbReference type="Proteomes" id="UP000612680"/>
    </source>
</evidence>
<name>A0ABX7I2K8_9BACT</name>
<keyword evidence="1" id="KW-0472">Membrane</keyword>
<protein>
    <submittedName>
        <fullName evidence="2">Uncharacterized protein</fullName>
    </submittedName>
</protein>
<sequence>MLTSEQEDLLARTHTSVLKEVAEDAEKLLVNFHQSEQQINSKSVGMIQILLPLIIALAGYSISEFLKNGYRVLPMISAIMGIVLLASCGYFVTTLNLYSVSLVGGKPFDSLDEYLADDNELDAKNQFQRNRIHSLHQAIVNTEISNLARTSYFRKAYQVLLYGTILTAFILIGILIASWDAC</sequence>